<evidence type="ECO:0000259" key="8">
    <source>
        <dbReference type="Pfam" id="PF01850"/>
    </source>
</evidence>
<comment type="caution">
    <text evidence="9">The sequence shown here is derived from an EMBL/GenBank/DDBJ whole genome shotgun (WGS) entry which is preliminary data.</text>
</comment>
<dbReference type="GO" id="GO:0004518">
    <property type="term" value="F:nuclease activity"/>
    <property type="evidence" value="ECO:0007669"/>
    <property type="project" value="UniProtKB-KW"/>
</dbReference>
<dbReference type="EMBL" id="JACWUN010000002">
    <property type="protein sequence ID" value="MBD1399410.1"/>
    <property type="molecule type" value="Genomic_DNA"/>
</dbReference>
<evidence type="ECO:0000256" key="3">
    <source>
        <dbReference type="ARBA" id="ARBA00022722"/>
    </source>
</evidence>
<evidence type="ECO:0000256" key="6">
    <source>
        <dbReference type="ARBA" id="ARBA00022842"/>
    </source>
</evidence>
<evidence type="ECO:0000256" key="4">
    <source>
        <dbReference type="ARBA" id="ARBA00022723"/>
    </source>
</evidence>
<dbReference type="InterPro" id="IPR029060">
    <property type="entry name" value="PIN-like_dom_sf"/>
</dbReference>
<name>A0A8J6QTM4_9BACT</name>
<dbReference type="CDD" id="cd18753">
    <property type="entry name" value="PIN_VapC4-5_FitB-like"/>
    <property type="match status" value="1"/>
</dbReference>
<dbReference type="PANTHER" id="PTHR33653">
    <property type="entry name" value="RIBONUCLEASE VAPC2"/>
    <property type="match status" value="1"/>
</dbReference>
<feature type="domain" description="PIN" evidence="8">
    <location>
        <begin position="13"/>
        <end position="120"/>
    </location>
</feature>
<sequence>MTLLGLYVAFKRQHVGAVELVRYVDFIGISTVVLGELFAGFRCGSREAQNRLELERFLSSSRVELIDIDEQTAEFYAEIYRGLRVKGQPIPTNDLWIAASSLRHGLAVATYDEHFKAIDGLLVVT</sequence>
<keyword evidence="2" id="KW-1277">Toxin-antitoxin system</keyword>
<dbReference type="GO" id="GO:0046872">
    <property type="term" value="F:metal ion binding"/>
    <property type="evidence" value="ECO:0007669"/>
    <property type="project" value="UniProtKB-KW"/>
</dbReference>
<protein>
    <submittedName>
        <fullName evidence="9">Type II toxin-antitoxin system VapC family toxin</fullName>
    </submittedName>
</protein>
<gene>
    <name evidence="9" type="ORF">ICT70_01860</name>
</gene>
<evidence type="ECO:0000313" key="10">
    <source>
        <dbReference type="Proteomes" id="UP000632828"/>
    </source>
</evidence>
<comment type="cofactor">
    <cofactor evidence="1">
        <name>Mg(2+)</name>
        <dbReference type="ChEBI" id="CHEBI:18420"/>
    </cofactor>
</comment>
<dbReference type="InterPro" id="IPR050556">
    <property type="entry name" value="Type_II_TA_system_RNase"/>
</dbReference>
<dbReference type="GO" id="GO:0016787">
    <property type="term" value="F:hydrolase activity"/>
    <property type="evidence" value="ECO:0007669"/>
    <property type="project" value="UniProtKB-KW"/>
</dbReference>
<keyword evidence="5" id="KW-0378">Hydrolase</keyword>
<evidence type="ECO:0000256" key="5">
    <source>
        <dbReference type="ARBA" id="ARBA00022801"/>
    </source>
</evidence>
<keyword evidence="10" id="KW-1185">Reference proteome</keyword>
<dbReference type="Proteomes" id="UP000632828">
    <property type="component" value="Unassembled WGS sequence"/>
</dbReference>
<proteinExistence type="inferred from homology"/>
<accession>A0A8J6QTM4</accession>
<dbReference type="PANTHER" id="PTHR33653:SF1">
    <property type="entry name" value="RIBONUCLEASE VAPC2"/>
    <property type="match status" value="1"/>
</dbReference>
<organism evidence="9 10">
    <name type="scientific">Pelovirga terrestris</name>
    <dbReference type="NCBI Taxonomy" id="2771352"/>
    <lineage>
        <taxon>Bacteria</taxon>
        <taxon>Pseudomonadati</taxon>
        <taxon>Thermodesulfobacteriota</taxon>
        <taxon>Desulfuromonadia</taxon>
        <taxon>Geobacterales</taxon>
        <taxon>Geobacteraceae</taxon>
        <taxon>Pelovirga</taxon>
    </lineage>
</organism>
<comment type="similarity">
    <text evidence="7">Belongs to the PINc/VapC protein family.</text>
</comment>
<keyword evidence="4" id="KW-0479">Metal-binding</keyword>
<dbReference type="Pfam" id="PF01850">
    <property type="entry name" value="PIN"/>
    <property type="match status" value="1"/>
</dbReference>
<evidence type="ECO:0000256" key="7">
    <source>
        <dbReference type="ARBA" id="ARBA00038093"/>
    </source>
</evidence>
<evidence type="ECO:0000256" key="1">
    <source>
        <dbReference type="ARBA" id="ARBA00001946"/>
    </source>
</evidence>
<dbReference type="AlphaFoldDB" id="A0A8J6QTM4"/>
<dbReference type="RefSeq" id="WP_191153688.1">
    <property type="nucleotide sequence ID" value="NZ_JACWUN010000002.1"/>
</dbReference>
<keyword evidence="3" id="KW-0540">Nuclease</keyword>
<keyword evidence="6" id="KW-0460">Magnesium</keyword>
<evidence type="ECO:0000256" key="2">
    <source>
        <dbReference type="ARBA" id="ARBA00022649"/>
    </source>
</evidence>
<dbReference type="InterPro" id="IPR002716">
    <property type="entry name" value="PIN_dom"/>
</dbReference>
<reference evidence="9" key="1">
    <citation type="submission" date="2020-09" db="EMBL/GenBank/DDBJ databases">
        <title>Pelobacter alkaliphilus sp. nov., a novel anaerobic arsenate-reducing bacterium from terrestrial mud volcano.</title>
        <authorList>
            <person name="Khomyakova M.A."/>
            <person name="Merkel A.Y."/>
            <person name="Slobodkin A.I."/>
        </authorList>
    </citation>
    <scope>NUCLEOTIDE SEQUENCE</scope>
    <source>
        <strain evidence="9">M08fum</strain>
    </source>
</reference>
<evidence type="ECO:0000313" key="9">
    <source>
        <dbReference type="EMBL" id="MBD1399410.1"/>
    </source>
</evidence>
<dbReference type="SUPFAM" id="SSF88723">
    <property type="entry name" value="PIN domain-like"/>
    <property type="match status" value="1"/>
</dbReference>
<dbReference type="Gene3D" id="3.40.50.1010">
    <property type="entry name" value="5'-nuclease"/>
    <property type="match status" value="1"/>
</dbReference>